<dbReference type="OrthoDB" id="630895at2759"/>
<evidence type="ECO:0000259" key="1">
    <source>
        <dbReference type="Pfam" id="PF13302"/>
    </source>
</evidence>
<name>A0A5N7BMY7_9EURO</name>
<dbReference type="Proteomes" id="UP000326198">
    <property type="component" value="Unassembled WGS sequence"/>
</dbReference>
<dbReference type="InterPro" id="IPR051531">
    <property type="entry name" value="N-acetyltransferase"/>
</dbReference>
<dbReference type="Pfam" id="PF13302">
    <property type="entry name" value="Acetyltransf_3"/>
    <property type="match status" value="1"/>
</dbReference>
<feature type="domain" description="N-acetyltransferase" evidence="1">
    <location>
        <begin position="24"/>
        <end position="169"/>
    </location>
</feature>
<sequence length="218" mass="24344">MTAIFTPPSDFCIPTERLHISYLEPGNPSHSAFLHHLWNTDDFRQSEGDTGINTPDKAGEFIARKVQRDYNRNRYGQMLVSLRPYPQASLAESRPIGIVSLMKGEAPKAYTAPDVGYTILPEESGKGYATEAAIGLIAYARRELGVEGVFGFCSWTDQRSRRVLEKIGLELRGERRLKVFGGAHSAVYAFPGMEEDLRVYGIDNDDDDDNDKTGSQQH</sequence>
<proteinExistence type="predicted"/>
<organism evidence="2 3">
    <name type="scientific">Aspergillus bertholletiae</name>
    <dbReference type="NCBI Taxonomy" id="1226010"/>
    <lineage>
        <taxon>Eukaryota</taxon>
        <taxon>Fungi</taxon>
        <taxon>Dikarya</taxon>
        <taxon>Ascomycota</taxon>
        <taxon>Pezizomycotina</taxon>
        <taxon>Eurotiomycetes</taxon>
        <taxon>Eurotiomycetidae</taxon>
        <taxon>Eurotiales</taxon>
        <taxon>Aspergillaceae</taxon>
        <taxon>Aspergillus</taxon>
        <taxon>Aspergillus subgen. Circumdati</taxon>
    </lineage>
</organism>
<dbReference type="PANTHER" id="PTHR43792">
    <property type="entry name" value="GNAT FAMILY, PUTATIVE (AFU_ORTHOLOGUE AFUA_3G00765)-RELATED-RELATED"/>
    <property type="match status" value="1"/>
</dbReference>
<reference evidence="2 3" key="1">
    <citation type="submission" date="2019-04" db="EMBL/GenBank/DDBJ databases">
        <title>Friends and foes A comparative genomics studyof 23 Aspergillus species from section Flavi.</title>
        <authorList>
            <consortium name="DOE Joint Genome Institute"/>
            <person name="Kjaerbolling I."/>
            <person name="Vesth T."/>
            <person name="Frisvad J.C."/>
            <person name="Nybo J.L."/>
            <person name="Theobald S."/>
            <person name="Kildgaard S."/>
            <person name="Isbrandt T."/>
            <person name="Kuo A."/>
            <person name="Sato A."/>
            <person name="Lyhne E.K."/>
            <person name="Kogle M.E."/>
            <person name="Wiebenga A."/>
            <person name="Kun R.S."/>
            <person name="Lubbers R.J."/>
            <person name="Makela M.R."/>
            <person name="Barry K."/>
            <person name="Chovatia M."/>
            <person name="Clum A."/>
            <person name="Daum C."/>
            <person name="Haridas S."/>
            <person name="He G."/>
            <person name="LaButti K."/>
            <person name="Lipzen A."/>
            <person name="Mondo S."/>
            <person name="Riley R."/>
            <person name="Salamov A."/>
            <person name="Simmons B.A."/>
            <person name="Magnuson J.K."/>
            <person name="Henrissat B."/>
            <person name="Mortensen U.H."/>
            <person name="Larsen T.O."/>
            <person name="Devries R.P."/>
            <person name="Grigoriev I.V."/>
            <person name="Machida M."/>
            <person name="Baker S.E."/>
            <person name="Andersen M.R."/>
        </authorList>
    </citation>
    <scope>NUCLEOTIDE SEQUENCE [LARGE SCALE GENOMIC DNA]</scope>
    <source>
        <strain evidence="2 3">IBT 29228</strain>
    </source>
</reference>
<dbReference type="GO" id="GO:0016747">
    <property type="term" value="F:acyltransferase activity, transferring groups other than amino-acyl groups"/>
    <property type="evidence" value="ECO:0007669"/>
    <property type="project" value="InterPro"/>
</dbReference>
<gene>
    <name evidence="2" type="ORF">BDV26DRAFT_180928</name>
</gene>
<dbReference type="EMBL" id="ML736157">
    <property type="protein sequence ID" value="KAE8383140.1"/>
    <property type="molecule type" value="Genomic_DNA"/>
</dbReference>
<evidence type="ECO:0000313" key="2">
    <source>
        <dbReference type="EMBL" id="KAE8383140.1"/>
    </source>
</evidence>
<keyword evidence="2" id="KW-0808">Transferase</keyword>
<protein>
    <submittedName>
        <fullName evidence="2">Putative GNAT family acetyltransferase</fullName>
    </submittedName>
</protein>
<accession>A0A5N7BMY7</accession>
<dbReference type="PANTHER" id="PTHR43792:SF16">
    <property type="entry name" value="N-ACETYLTRANSFERASE DOMAIN-CONTAINING PROTEIN"/>
    <property type="match status" value="1"/>
</dbReference>
<evidence type="ECO:0000313" key="3">
    <source>
        <dbReference type="Proteomes" id="UP000326198"/>
    </source>
</evidence>
<dbReference type="Gene3D" id="3.40.630.30">
    <property type="match status" value="1"/>
</dbReference>
<dbReference type="SUPFAM" id="SSF55729">
    <property type="entry name" value="Acyl-CoA N-acyltransferases (Nat)"/>
    <property type="match status" value="1"/>
</dbReference>
<keyword evidence="3" id="KW-1185">Reference proteome</keyword>
<dbReference type="AlphaFoldDB" id="A0A5N7BMY7"/>
<dbReference type="InterPro" id="IPR016181">
    <property type="entry name" value="Acyl_CoA_acyltransferase"/>
</dbReference>
<dbReference type="InterPro" id="IPR000182">
    <property type="entry name" value="GNAT_dom"/>
</dbReference>